<evidence type="ECO:0000313" key="3">
    <source>
        <dbReference type="EMBL" id="OPJ62141.1"/>
    </source>
</evidence>
<comment type="caution">
    <text evidence="3">The sequence shown here is derived from an EMBL/GenBank/DDBJ whole genome shotgun (WGS) entry which is preliminary data.</text>
</comment>
<keyword evidence="4" id="KW-1185">Reference proteome</keyword>
<dbReference type="AlphaFoldDB" id="A0A1V4IQ26"/>
<organism evidence="3 4">
    <name type="scientific">Clostridium oryzae</name>
    <dbReference type="NCBI Taxonomy" id="1450648"/>
    <lineage>
        <taxon>Bacteria</taxon>
        <taxon>Bacillati</taxon>
        <taxon>Bacillota</taxon>
        <taxon>Clostridia</taxon>
        <taxon>Eubacteriales</taxon>
        <taxon>Clostridiaceae</taxon>
        <taxon>Clostridium</taxon>
    </lineage>
</organism>
<name>A0A1V4IQ26_9CLOT</name>
<dbReference type="Proteomes" id="UP000190080">
    <property type="component" value="Unassembled WGS sequence"/>
</dbReference>
<keyword evidence="1" id="KW-0472">Membrane</keyword>
<accession>A0A1V4IQ26</accession>
<evidence type="ECO:0000256" key="1">
    <source>
        <dbReference type="SAM" id="Phobius"/>
    </source>
</evidence>
<proteinExistence type="predicted"/>
<feature type="transmembrane region" description="Helical" evidence="1">
    <location>
        <begin position="82"/>
        <end position="103"/>
    </location>
</feature>
<reference evidence="3 4" key="1">
    <citation type="submission" date="2017-03" db="EMBL/GenBank/DDBJ databases">
        <title>Genome sequence of Clostridium oryzae DSM 28571.</title>
        <authorList>
            <person name="Poehlein A."/>
            <person name="Daniel R."/>
        </authorList>
    </citation>
    <scope>NUCLEOTIDE SEQUENCE [LARGE SCALE GENOMIC DNA]</scope>
    <source>
        <strain evidence="3 4">DSM 28571</strain>
    </source>
</reference>
<dbReference type="EMBL" id="MZGV01000017">
    <property type="protein sequence ID" value="OPJ62141.1"/>
    <property type="molecule type" value="Genomic_DNA"/>
</dbReference>
<dbReference type="Pfam" id="PF20990">
    <property type="entry name" value="DUF2207_C"/>
    <property type="match status" value="2"/>
</dbReference>
<feature type="domain" description="Predicted membrane protein YciQ-like C-terminal" evidence="2">
    <location>
        <begin position="257"/>
        <end position="311"/>
    </location>
</feature>
<dbReference type="OrthoDB" id="5507254at2"/>
<evidence type="ECO:0000313" key="4">
    <source>
        <dbReference type="Proteomes" id="UP000190080"/>
    </source>
</evidence>
<dbReference type="InterPro" id="IPR048389">
    <property type="entry name" value="YciQ-like_C"/>
</dbReference>
<protein>
    <recommendedName>
        <fullName evidence="2">Predicted membrane protein YciQ-like C-terminal domain-containing protein</fullName>
    </recommendedName>
</protein>
<keyword evidence="1" id="KW-0812">Transmembrane</keyword>
<dbReference type="STRING" id="1450648.CLORY_19640"/>
<evidence type="ECO:0000259" key="2">
    <source>
        <dbReference type="Pfam" id="PF20990"/>
    </source>
</evidence>
<sequence length="381" mass="43243">MYLTLPQEINRKQVKYTGEGPKRGLASIDEKKRIKLELNDMGNDEVIGAQVSFPPDWVNASKTINMTKSDYDEMVKKQRMEGIAAVAATILGVTAITSGAIYVSGKKRRKAIGEYRSQYMFYSDKYYSQLPSDLPPELVAQLLNRSIDINELMASILNLENKGAISFLESGFFDRDYNNLCFVINPDSPHHKLLRSESYLVEWLREYADQNVVYLSFIKRNASKAHFSNKFTVWKGIVKSEAERLDFYTSVMGKKILTNEYEDERIKWNAFKAYLRDSGQQEVMQLKEKGLWDKILPYAMVLDVASGVIKHIEQYSDDSRFNDSSSIFMNYWFLNYYTGMYYGDIHRGYTTYTNHVNSSSSGNFSGGGGGGFGGGGGSSAF</sequence>
<dbReference type="RefSeq" id="WP_079423771.1">
    <property type="nucleotide sequence ID" value="NZ_MZGV01000017.1"/>
</dbReference>
<feature type="domain" description="Predicted membrane protein YciQ-like C-terminal" evidence="2">
    <location>
        <begin position="124"/>
        <end position="250"/>
    </location>
</feature>
<keyword evidence="1" id="KW-1133">Transmembrane helix</keyword>
<gene>
    <name evidence="3" type="ORF">CLORY_19640</name>
</gene>